<evidence type="ECO:0000313" key="4">
    <source>
        <dbReference type="Proteomes" id="UP000028007"/>
    </source>
</evidence>
<name>A0A081PET5_9SPHI</name>
<dbReference type="OrthoDB" id="597477at2"/>
<dbReference type="PANTHER" id="PTHR43477">
    <property type="entry name" value="DIHYDROANTICAPSIN 7-DEHYDROGENASE"/>
    <property type="match status" value="1"/>
</dbReference>
<dbReference type="EMBL" id="JNFF01000080">
    <property type="protein sequence ID" value="KEQ29208.1"/>
    <property type="molecule type" value="Genomic_DNA"/>
</dbReference>
<accession>A0A081PET5</accession>
<dbReference type="GO" id="GO:0016491">
    <property type="term" value="F:oxidoreductase activity"/>
    <property type="evidence" value="ECO:0007669"/>
    <property type="project" value="UniProtKB-KW"/>
</dbReference>
<organism evidence="3 4">
    <name type="scientific">Pedobacter antarcticus 4BY</name>
    <dbReference type="NCBI Taxonomy" id="1358423"/>
    <lineage>
        <taxon>Bacteria</taxon>
        <taxon>Pseudomonadati</taxon>
        <taxon>Bacteroidota</taxon>
        <taxon>Sphingobacteriia</taxon>
        <taxon>Sphingobacteriales</taxon>
        <taxon>Sphingobacteriaceae</taxon>
        <taxon>Pedobacter</taxon>
    </lineage>
</organism>
<dbReference type="InterPro" id="IPR020904">
    <property type="entry name" value="Sc_DH/Rdtase_CS"/>
</dbReference>
<dbReference type="InterPro" id="IPR051122">
    <property type="entry name" value="SDR_DHRS6-like"/>
</dbReference>
<dbReference type="AlphaFoldDB" id="A0A081PET5"/>
<sequence length="254" mass="27048">MFSLKDKRAVITGGGSGIGKAIALLFATQGAVLHIIELNQIAAEETVDMIRENGGKAYAYGCDVSKQQEVLRTFHQIGAVDILVNNAGIAHIGKAGDTSEADFTRIFEVNVKGAYNAIFAALPYLKVSKSPVILNLASIAALVGIADRFAYSMSKGAIHAMTMSVAKDYLAEGIRCNSISPARVHTPFVDGFIAKNYAGQENEIFHKLSQSQPIGRMGSPEEVASLALFLCAEESGFITGNDYPVDGGFVKLNN</sequence>
<dbReference type="PRINTS" id="PR00080">
    <property type="entry name" value="SDRFAMILY"/>
</dbReference>
<comment type="similarity">
    <text evidence="1">Belongs to the short-chain dehydrogenases/reductases (SDR) family.</text>
</comment>
<dbReference type="PANTHER" id="PTHR43477:SF1">
    <property type="entry name" value="DIHYDROANTICAPSIN 7-DEHYDROGENASE"/>
    <property type="match status" value="1"/>
</dbReference>
<evidence type="ECO:0000256" key="2">
    <source>
        <dbReference type="ARBA" id="ARBA00023002"/>
    </source>
</evidence>
<dbReference type="PROSITE" id="PS00061">
    <property type="entry name" value="ADH_SHORT"/>
    <property type="match status" value="1"/>
</dbReference>
<dbReference type="InterPro" id="IPR036291">
    <property type="entry name" value="NAD(P)-bd_dom_sf"/>
</dbReference>
<comment type="caution">
    <text evidence="3">The sequence shown here is derived from an EMBL/GenBank/DDBJ whole genome shotgun (WGS) entry which is preliminary data.</text>
</comment>
<proteinExistence type="inferred from homology"/>
<dbReference type="RefSeq" id="WP_037442521.1">
    <property type="nucleotide sequence ID" value="NZ_JNFF01000080.1"/>
</dbReference>
<dbReference type="SUPFAM" id="SSF51735">
    <property type="entry name" value="NAD(P)-binding Rossmann-fold domains"/>
    <property type="match status" value="1"/>
</dbReference>
<dbReference type="FunFam" id="3.40.50.720:FF:000084">
    <property type="entry name" value="Short-chain dehydrogenase reductase"/>
    <property type="match status" value="1"/>
</dbReference>
<dbReference type="Proteomes" id="UP000028007">
    <property type="component" value="Unassembled WGS sequence"/>
</dbReference>
<evidence type="ECO:0000256" key="1">
    <source>
        <dbReference type="ARBA" id="ARBA00006484"/>
    </source>
</evidence>
<dbReference type="eggNOG" id="COG1028">
    <property type="taxonomic scope" value="Bacteria"/>
</dbReference>
<dbReference type="PRINTS" id="PR00081">
    <property type="entry name" value="GDHRDH"/>
</dbReference>
<dbReference type="Pfam" id="PF13561">
    <property type="entry name" value="adh_short_C2"/>
    <property type="match status" value="1"/>
</dbReference>
<dbReference type="Gene3D" id="3.40.50.720">
    <property type="entry name" value="NAD(P)-binding Rossmann-like Domain"/>
    <property type="match status" value="1"/>
</dbReference>
<protein>
    <submittedName>
        <fullName evidence="3">Short-chain dehydrogenase</fullName>
    </submittedName>
</protein>
<gene>
    <name evidence="3" type="ORF">N180_17560</name>
</gene>
<dbReference type="CDD" id="cd05233">
    <property type="entry name" value="SDR_c"/>
    <property type="match status" value="1"/>
</dbReference>
<keyword evidence="4" id="KW-1185">Reference proteome</keyword>
<dbReference type="InterPro" id="IPR002347">
    <property type="entry name" value="SDR_fam"/>
</dbReference>
<reference evidence="3 4" key="1">
    <citation type="journal article" date="1992" name="Int. J. Syst. Bacteriol.">
        <title>Sphingobacterium antarcticus sp. nov. a Psychrotrophic Bacterium from the Soils of Schirmacher Oasis, Antarctica.</title>
        <authorList>
            <person name="Shivaji S."/>
            <person name="Ray M.K."/>
            <person name="Rao N.S."/>
            <person name="Saiserr L."/>
            <person name="Jagannadham M.V."/>
            <person name="Kumar G.S."/>
            <person name="Reddy G."/>
            <person name="Bhargava P.M."/>
        </authorList>
    </citation>
    <scope>NUCLEOTIDE SEQUENCE [LARGE SCALE GENOMIC DNA]</scope>
    <source>
        <strain evidence="3 4">4BY</strain>
    </source>
</reference>
<evidence type="ECO:0000313" key="3">
    <source>
        <dbReference type="EMBL" id="KEQ29208.1"/>
    </source>
</evidence>
<keyword evidence="2" id="KW-0560">Oxidoreductase</keyword>